<keyword evidence="3" id="KW-1185">Reference proteome</keyword>
<organism evidence="2 3">
    <name type="scientific">Eragrostis curvula</name>
    <name type="common">weeping love grass</name>
    <dbReference type="NCBI Taxonomy" id="38414"/>
    <lineage>
        <taxon>Eukaryota</taxon>
        <taxon>Viridiplantae</taxon>
        <taxon>Streptophyta</taxon>
        <taxon>Embryophyta</taxon>
        <taxon>Tracheophyta</taxon>
        <taxon>Spermatophyta</taxon>
        <taxon>Magnoliopsida</taxon>
        <taxon>Liliopsida</taxon>
        <taxon>Poales</taxon>
        <taxon>Poaceae</taxon>
        <taxon>PACMAD clade</taxon>
        <taxon>Chloridoideae</taxon>
        <taxon>Eragrostideae</taxon>
        <taxon>Eragrostidinae</taxon>
        <taxon>Eragrostis</taxon>
    </lineage>
</organism>
<dbReference type="Proteomes" id="UP000324897">
    <property type="component" value="Unassembled WGS sequence"/>
</dbReference>
<feature type="non-terminal residue" evidence="2">
    <location>
        <position position="1"/>
    </location>
</feature>
<evidence type="ECO:0000313" key="2">
    <source>
        <dbReference type="EMBL" id="TVU42316.1"/>
    </source>
</evidence>
<protein>
    <submittedName>
        <fullName evidence="2">Uncharacterized protein</fullName>
    </submittedName>
</protein>
<reference evidence="2 3" key="1">
    <citation type="journal article" date="2019" name="Sci. Rep.">
        <title>A high-quality genome of Eragrostis curvula grass provides insights into Poaceae evolution and supports new strategies to enhance forage quality.</title>
        <authorList>
            <person name="Carballo J."/>
            <person name="Santos B.A.C.M."/>
            <person name="Zappacosta D."/>
            <person name="Garbus I."/>
            <person name="Selva J.P."/>
            <person name="Gallo C.A."/>
            <person name="Diaz A."/>
            <person name="Albertini E."/>
            <person name="Caccamo M."/>
            <person name="Echenique V."/>
        </authorList>
    </citation>
    <scope>NUCLEOTIDE SEQUENCE [LARGE SCALE GENOMIC DNA]</scope>
    <source>
        <strain evidence="3">cv. Victoria</strain>
        <tissue evidence="2">Leaf</tissue>
    </source>
</reference>
<dbReference type="AlphaFoldDB" id="A0A5J9W337"/>
<proteinExistence type="predicted"/>
<name>A0A5J9W337_9POAL</name>
<comment type="caution">
    <text evidence="2">The sequence shown here is derived from an EMBL/GenBank/DDBJ whole genome shotgun (WGS) entry which is preliminary data.</text>
</comment>
<dbReference type="EMBL" id="RWGY01000005">
    <property type="protein sequence ID" value="TVU42316.1"/>
    <property type="molecule type" value="Genomic_DNA"/>
</dbReference>
<accession>A0A5J9W337</accession>
<dbReference type="Gramene" id="TVU42316">
    <property type="protein sequence ID" value="TVU42316"/>
    <property type="gene ID" value="EJB05_08714"/>
</dbReference>
<sequence length="101" mass="10737">MSTNSDEMKNSVLKETSPASNGDDPAYCYTGVNAKLGAGSKSFTAFFTASRSMSISFPVADVTTVQLALSSTYGRNSFAFSAEENSATLDEKDQRTEHGMA</sequence>
<feature type="region of interest" description="Disordered" evidence="1">
    <location>
        <begin position="1"/>
        <end position="25"/>
    </location>
</feature>
<evidence type="ECO:0000256" key="1">
    <source>
        <dbReference type="SAM" id="MobiDB-lite"/>
    </source>
</evidence>
<evidence type="ECO:0000313" key="3">
    <source>
        <dbReference type="Proteomes" id="UP000324897"/>
    </source>
</evidence>
<gene>
    <name evidence="2" type="ORF">EJB05_08714</name>
</gene>